<gene>
    <name evidence="2" type="ORF">BN2156_02481</name>
</gene>
<evidence type="ECO:0000313" key="3">
    <source>
        <dbReference type="Proteomes" id="UP000199147"/>
    </source>
</evidence>
<feature type="transmembrane region" description="Helical" evidence="1">
    <location>
        <begin position="45"/>
        <end position="63"/>
    </location>
</feature>
<keyword evidence="3" id="KW-1185">Reference proteome</keyword>
<accession>A0A0H5RNP7</accession>
<protein>
    <submittedName>
        <fullName evidence="2">Uncharacterized protein</fullName>
    </submittedName>
</protein>
<reference evidence="3" key="1">
    <citation type="submission" date="2015-07" db="EMBL/GenBank/DDBJ databases">
        <authorList>
            <person name="Urmite Genomes"/>
        </authorList>
    </citation>
    <scope>NUCLEOTIDE SEQUENCE [LARGE SCALE GENOMIC DNA]</scope>
    <source>
        <strain evidence="3">type strain: ATCC 49404</strain>
    </source>
</reference>
<dbReference type="Proteomes" id="UP000199147">
    <property type="component" value="Unassembled WGS sequence"/>
</dbReference>
<dbReference type="STRING" id="146018.BN2156_02481"/>
<sequence>MVSGKDVYEFVKTDSSFTIGVFSSYLWIWLLVAGGGGENARNGPVSWAFGLLADVGITVPNWIRNILLSPRPDLLLVMFVAALCLAYCAHLIPVVLVLAMEWHSPTSVWSAYVACVLVLALATAVVAKAGADTLGPGYAVVAKVLVPGFATAAFPILLVLGMFEKFTTAPADGPTLPRDWHSLKSTPVDRLTAADLARVLRIARDGTYVIPPQELPRNGFSAHRVIADSA</sequence>
<dbReference type="EMBL" id="CWKH01000001">
    <property type="protein sequence ID" value="CRZ15618.1"/>
    <property type="molecule type" value="Genomic_DNA"/>
</dbReference>
<feature type="transmembrane region" description="Helical" evidence="1">
    <location>
        <begin position="137"/>
        <end position="160"/>
    </location>
</feature>
<proteinExistence type="predicted"/>
<evidence type="ECO:0000313" key="2">
    <source>
        <dbReference type="EMBL" id="CRZ15618.1"/>
    </source>
</evidence>
<feature type="transmembrane region" description="Helical" evidence="1">
    <location>
        <begin position="75"/>
        <end position="99"/>
    </location>
</feature>
<feature type="transmembrane region" description="Helical" evidence="1">
    <location>
        <begin position="111"/>
        <end position="131"/>
    </location>
</feature>
<evidence type="ECO:0000256" key="1">
    <source>
        <dbReference type="SAM" id="Phobius"/>
    </source>
</evidence>
<keyword evidence="1" id="KW-0812">Transmembrane</keyword>
<feature type="transmembrane region" description="Helical" evidence="1">
    <location>
        <begin position="15"/>
        <end position="33"/>
    </location>
</feature>
<dbReference type="AlphaFoldDB" id="A0A0H5RNP7"/>
<keyword evidence="1" id="KW-1133">Transmembrane helix</keyword>
<organism evidence="2 3">
    <name type="scientific">Mycolicibacterium neworleansense</name>
    <dbReference type="NCBI Taxonomy" id="146018"/>
    <lineage>
        <taxon>Bacteria</taxon>
        <taxon>Bacillati</taxon>
        <taxon>Actinomycetota</taxon>
        <taxon>Actinomycetes</taxon>
        <taxon>Mycobacteriales</taxon>
        <taxon>Mycobacteriaceae</taxon>
        <taxon>Mycolicibacterium</taxon>
    </lineage>
</organism>
<name>A0A0H5RNP7_9MYCO</name>
<keyword evidence="1" id="KW-0472">Membrane</keyword>